<keyword evidence="2" id="KW-1185">Reference proteome</keyword>
<dbReference type="VEuPathDB" id="FungiDB:PHYBLDRAFT_62435"/>
<dbReference type="Proteomes" id="UP000077315">
    <property type="component" value="Unassembled WGS sequence"/>
</dbReference>
<protein>
    <submittedName>
        <fullName evidence="1">Uncharacterized protein</fullName>
    </submittedName>
</protein>
<dbReference type="InParanoid" id="A0A167PZA8"/>
<reference evidence="2" key="1">
    <citation type="submission" date="2015-06" db="EMBL/GenBank/DDBJ databases">
        <title>Expansion of signal transduction pathways in fungi by whole-genome duplication.</title>
        <authorList>
            <consortium name="DOE Joint Genome Institute"/>
            <person name="Corrochano L.M."/>
            <person name="Kuo A."/>
            <person name="Marcet-Houben M."/>
            <person name="Polaino S."/>
            <person name="Salamov A."/>
            <person name="Villalobos J.M."/>
            <person name="Alvarez M.I."/>
            <person name="Avalos J."/>
            <person name="Benito E.P."/>
            <person name="Benoit I."/>
            <person name="Burger G."/>
            <person name="Camino L.P."/>
            <person name="Canovas D."/>
            <person name="Cerda-Olmedo E."/>
            <person name="Cheng J.-F."/>
            <person name="Dominguez A."/>
            <person name="Elias M."/>
            <person name="Eslava A.P."/>
            <person name="Glaser F."/>
            <person name="Grimwood J."/>
            <person name="Gutierrez G."/>
            <person name="Heitman J."/>
            <person name="Henrissat B."/>
            <person name="Iturriaga E.A."/>
            <person name="Lang B.F."/>
            <person name="Lavin J.L."/>
            <person name="Lee S."/>
            <person name="Li W."/>
            <person name="Lindquist E."/>
            <person name="Lopez-Garcia S."/>
            <person name="Luque E.M."/>
            <person name="Marcos A.T."/>
            <person name="Martin J."/>
            <person name="McCluskey K."/>
            <person name="Medina H.R."/>
            <person name="Miralles-Duran A."/>
            <person name="Miyazaki A."/>
            <person name="Munoz-Torres E."/>
            <person name="Oguiza J.A."/>
            <person name="Ohm R."/>
            <person name="Olmedo M."/>
            <person name="Orejas M."/>
            <person name="Ortiz-Castellanos L."/>
            <person name="Pisabarro A.G."/>
            <person name="Rodriguez-Romero J."/>
            <person name="Ruiz-Herrera J."/>
            <person name="Ruiz-Vazquez R."/>
            <person name="Sanz C."/>
            <person name="Schackwitz W."/>
            <person name="Schmutz J."/>
            <person name="Shahriari M."/>
            <person name="Shelest E."/>
            <person name="Silva-Franco F."/>
            <person name="Soanes D."/>
            <person name="Syed K."/>
            <person name="Tagua V.G."/>
            <person name="Talbot N.J."/>
            <person name="Thon M."/>
            <person name="De vries R.P."/>
            <person name="Wiebenga A."/>
            <person name="Yadav J.S."/>
            <person name="Braun E.L."/>
            <person name="Baker S."/>
            <person name="Garre V."/>
            <person name="Horwitz B."/>
            <person name="Torres-Martinez S."/>
            <person name="Idnurm A."/>
            <person name="Herrera-Estrella A."/>
            <person name="Gabaldon T."/>
            <person name="Grigoriev I.V."/>
        </authorList>
    </citation>
    <scope>NUCLEOTIDE SEQUENCE [LARGE SCALE GENOMIC DNA]</scope>
    <source>
        <strain evidence="2">NRRL 1555(-)</strain>
    </source>
</reference>
<dbReference type="AlphaFoldDB" id="A0A167PZA8"/>
<evidence type="ECO:0000313" key="1">
    <source>
        <dbReference type="EMBL" id="OAD78806.1"/>
    </source>
</evidence>
<organism evidence="1 2">
    <name type="scientific">Phycomyces blakesleeanus (strain ATCC 8743b / DSM 1359 / FGSC 10004 / NBRC 33097 / NRRL 1555)</name>
    <dbReference type="NCBI Taxonomy" id="763407"/>
    <lineage>
        <taxon>Eukaryota</taxon>
        <taxon>Fungi</taxon>
        <taxon>Fungi incertae sedis</taxon>
        <taxon>Mucoromycota</taxon>
        <taxon>Mucoromycotina</taxon>
        <taxon>Mucoromycetes</taxon>
        <taxon>Mucorales</taxon>
        <taxon>Phycomycetaceae</taxon>
        <taxon>Phycomyces</taxon>
    </lineage>
</organism>
<accession>A0A167PZA8</accession>
<dbReference type="GeneID" id="29001877"/>
<evidence type="ECO:0000313" key="2">
    <source>
        <dbReference type="Proteomes" id="UP000077315"/>
    </source>
</evidence>
<proteinExistence type="predicted"/>
<sequence>MSNRATIIAPSPLRFLRAYGGYENPPHLSASLRNVSCREKYPDSQVPTGPIIPEHTQKEMDPILDHTDYSFAVFELRAIVGSTPYTLYEPINRRNHFDVSREILLFPAPSREMKWIDYDVRSTPQLTDKQLSN</sequence>
<dbReference type="RefSeq" id="XP_018296846.1">
    <property type="nucleotide sequence ID" value="XM_018440971.1"/>
</dbReference>
<name>A0A167PZA8_PHYB8</name>
<dbReference type="EMBL" id="KV440973">
    <property type="protein sequence ID" value="OAD78806.1"/>
    <property type="molecule type" value="Genomic_DNA"/>
</dbReference>
<gene>
    <name evidence="1" type="ORF">PHYBLDRAFT_62435</name>
</gene>